<dbReference type="Proteomes" id="UP000324209">
    <property type="component" value="Chromosome"/>
</dbReference>
<feature type="transmembrane region" description="Helical" evidence="7">
    <location>
        <begin position="40"/>
        <end position="61"/>
    </location>
</feature>
<dbReference type="KEGG" id="ock:EXM22_10760"/>
<keyword evidence="2 7" id="KW-0813">Transport</keyword>
<dbReference type="Gene3D" id="1.10.3720.10">
    <property type="entry name" value="MetI-like"/>
    <property type="match status" value="1"/>
</dbReference>
<comment type="similarity">
    <text evidence="7">Belongs to the binding-protein-dependent transport system permease family.</text>
</comment>
<dbReference type="Pfam" id="PF12911">
    <property type="entry name" value="OppC_N"/>
    <property type="match status" value="1"/>
</dbReference>
<evidence type="ECO:0000256" key="7">
    <source>
        <dbReference type="RuleBase" id="RU363032"/>
    </source>
</evidence>
<keyword evidence="10" id="KW-1185">Reference proteome</keyword>
<dbReference type="OrthoDB" id="9783218at2"/>
<dbReference type="GO" id="GO:0005886">
    <property type="term" value="C:plasma membrane"/>
    <property type="evidence" value="ECO:0007669"/>
    <property type="project" value="UniProtKB-SubCell"/>
</dbReference>
<evidence type="ECO:0000256" key="6">
    <source>
        <dbReference type="ARBA" id="ARBA00023136"/>
    </source>
</evidence>
<protein>
    <submittedName>
        <fullName evidence="9">ABC transporter permease</fullName>
    </submittedName>
</protein>
<feature type="transmembrane region" description="Helical" evidence="7">
    <location>
        <begin position="230"/>
        <end position="249"/>
    </location>
</feature>
<dbReference type="SUPFAM" id="SSF161098">
    <property type="entry name" value="MetI-like"/>
    <property type="match status" value="1"/>
</dbReference>
<comment type="subcellular location">
    <subcellularLocation>
        <location evidence="1 7">Cell membrane</location>
        <topology evidence="1 7">Multi-pass membrane protein</topology>
    </subcellularLocation>
</comment>
<gene>
    <name evidence="9" type="ORF">EXM22_10760</name>
</gene>
<evidence type="ECO:0000256" key="3">
    <source>
        <dbReference type="ARBA" id="ARBA00022475"/>
    </source>
</evidence>
<dbReference type="RefSeq" id="WP_149486522.1">
    <property type="nucleotide sequence ID" value="NZ_CP036150.1"/>
</dbReference>
<evidence type="ECO:0000256" key="4">
    <source>
        <dbReference type="ARBA" id="ARBA00022692"/>
    </source>
</evidence>
<organism evidence="9 10">
    <name type="scientific">Oceanispirochaeta crateris</name>
    <dbReference type="NCBI Taxonomy" id="2518645"/>
    <lineage>
        <taxon>Bacteria</taxon>
        <taxon>Pseudomonadati</taxon>
        <taxon>Spirochaetota</taxon>
        <taxon>Spirochaetia</taxon>
        <taxon>Spirochaetales</taxon>
        <taxon>Spirochaetaceae</taxon>
        <taxon>Oceanispirochaeta</taxon>
    </lineage>
</organism>
<dbReference type="CDD" id="cd06261">
    <property type="entry name" value="TM_PBP2"/>
    <property type="match status" value="1"/>
</dbReference>
<feature type="domain" description="ABC transmembrane type-1" evidence="8">
    <location>
        <begin position="191"/>
        <end position="381"/>
    </location>
</feature>
<reference evidence="9 10" key="1">
    <citation type="submission" date="2019-02" db="EMBL/GenBank/DDBJ databases">
        <title>Complete Genome Sequence and Methylome Analysis of free living Spirochaetas.</title>
        <authorList>
            <person name="Fomenkov A."/>
            <person name="Dubinina G."/>
            <person name="Leshcheva N."/>
            <person name="Mikheeva N."/>
            <person name="Grabovich M."/>
            <person name="Vincze T."/>
            <person name="Roberts R.J."/>
        </authorList>
    </citation>
    <scope>NUCLEOTIDE SEQUENCE [LARGE SCALE GENOMIC DNA]</scope>
    <source>
        <strain evidence="9 10">K2</strain>
    </source>
</reference>
<proteinExistence type="inferred from homology"/>
<evidence type="ECO:0000256" key="5">
    <source>
        <dbReference type="ARBA" id="ARBA00022989"/>
    </source>
</evidence>
<evidence type="ECO:0000256" key="2">
    <source>
        <dbReference type="ARBA" id="ARBA00022448"/>
    </source>
</evidence>
<name>A0A5C1QLE0_9SPIO</name>
<evidence type="ECO:0000313" key="10">
    <source>
        <dbReference type="Proteomes" id="UP000324209"/>
    </source>
</evidence>
<keyword evidence="3" id="KW-1003">Cell membrane</keyword>
<dbReference type="Pfam" id="PF00528">
    <property type="entry name" value="BPD_transp_1"/>
    <property type="match status" value="1"/>
</dbReference>
<feature type="transmembrane region" description="Helical" evidence="7">
    <location>
        <begin position="363"/>
        <end position="384"/>
    </location>
</feature>
<feature type="transmembrane region" description="Helical" evidence="7">
    <location>
        <begin position="193"/>
        <end position="218"/>
    </location>
</feature>
<dbReference type="PROSITE" id="PS50928">
    <property type="entry name" value="ABC_TM1"/>
    <property type="match status" value="1"/>
</dbReference>
<dbReference type="PANTHER" id="PTHR43386:SF22">
    <property type="entry name" value="OLIGOPEPTIDE TRANSPORT SYSTEM PERMEASE PROTEIN OPPC"/>
    <property type="match status" value="1"/>
</dbReference>
<evidence type="ECO:0000256" key="1">
    <source>
        <dbReference type="ARBA" id="ARBA00004651"/>
    </source>
</evidence>
<dbReference type="InterPro" id="IPR035906">
    <property type="entry name" value="MetI-like_sf"/>
</dbReference>
<keyword evidence="5 7" id="KW-1133">Transmembrane helix</keyword>
<dbReference type="PANTHER" id="PTHR43386">
    <property type="entry name" value="OLIGOPEPTIDE TRANSPORT SYSTEM PERMEASE PROTEIN APPC"/>
    <property type="match status" value="1"/>
</dbReference>
<keyword evidence="4 7" id="KW-0812">Transmembrane</keyword>
<keyword evidence="6 7" id="KW-0472">Membrane</keyword>
<evidence type="ECO:0000313" key="9">
    <source>
        <dbReference type="EMBL" id="QEN08441.1"/>
    </source>
</evidence>
<dbReference type="AlphaFoldDB" id="A0A5C1QLE0"/>
<dbReference type="InterPro" id="IPR000515">
    <property type="entry name" value="MetI-like"/>
</dbReference>
<sequence>MDSSQFEFVDKSVKDIPEKMRPSLTYWQDAWRRLKNHKMAMIGLFGVILIVSIAVFGPLFVKASYSDQNLDYANIPPRLDLYQLEDDFFVFLSSDYKLLRVSEKGEILGRLKRTKTDPIKKLYTYELGDIKVVLDFSYNLLKDKMGYPYDFSFLYGGEEITEPVKKVGNKTYPFGSDILGRDLMIRVMYGARISLTVALVASLVNLFIGIVYGSAAGYEGGRTDTFMMRIVDILNSIPLVLYVIIIMVIVGNRGLWTMIIALGSVYWVVMARLVRGQVLSLKGQEFVLAARALGVSRRHIIFRHLIPNAMGPIIVSMTMMIPQAVFTEAFIGFIGLGVSAPMASWGTLANDALQGLLSYPYQLFFPSVAIALTMLSFNFLGDGLRDALDPRLRKG</sequence>
<dbReference type="InterPro" id="IPR050366">
    <property type="entry name" value="BP-dependent_transpt_permease"/>
</dbReference>
<dbReference type="EMBL" id="CP036150">
    <property type="protein sequence ID" value="QEN08441.1"/>
    <property type="molecule type" value="Genomic_DNA"/>
</dbReference>
<evidence type="ECO:0000259" key="8">
    <source>
        <dbReference type="PROSITE" id="PS50928"/>
    </source>
</evidence>
<dbReference type="GO" id="GO:0055085">
    <property type="term" value="P:transmembrane transport"/>
    <property type="evidence" value="ECO:0007669"/>
    <property type="project" value="InterPro"/>
</dbReference>
<accession>A0A5C1QLE0</accession>
<dbReference type="InterPro" id="IPR025966">
    <property type="entry name" value="OppC_N"/>
</dbReference>
<feature type="transmembrane region" description="Helical" evidence="7">
    <location>
        <begin position="324"/>
        <end position="343"/>
    </location>
</feature>